<feature type="region of interest" description="Disordered" evidence="1">
    <location>
        <begin position="102"/>
        <end position="121"/>
    </location>
</feature>
<keyword evidence="2" id="KW-0472">Membrane</keyword>
<name>A0ABS7MKR3_9ACTN</name>
<keyword evidence="4" id="KW-1185">Reference proteome</keyword>
<dbReference type="RefSeq" id="WP_222199400.1">
    <property type="nucleotide sequence ID" value="NZ_JAIMFO010000006.1"/>
</dbReference>
<keyword evidence="2" id="KW-0812">Transmembrane</keyword>
<comment type="caution">
    <text evidence="3">The sequence shown here is derived from an EMBL/GenBank/DDBJ whole genome shotgun (WGS) entry which is preliminary data.</text>
</comment>
<keyword evidence="2" id="KW-1133">Transmembrane helix</keyword>
<dbReference type="EMBL" id="JAIMFO010000006">
    <property type="protein sequence ID" value="MBY4797680.1"/>
    <property type="molecule type" value="Genomic_DNA"/>
</dbReference>
<reference evidence="3 4" key="1">
    <citation type="submission" date="2021-08" db="EMBL/GenBank/DDBJ databases">
        <title>Collinsella faecalis sp. nov. isolated from swine faeces.</title>
        <authorList>
            <person name="Oh B.S."/>
            <person name="Lee J.H."/>
        </authorList>
    </citation>
    <scope>NUCLEOTIDE SEQUENCE [LARGE SCALE GENOMIC DNA]</scope>
    <source>
        <strain evidence="3 4">AGMB00827</strain>
    </source>
</reference>
<proteinExistence type="predicted"/>
<evidence type="ECO:0000313" key="4">
    <source>
        <dbReference type="Proteomes" id="UP000700908"/>
    </source>
</evidence>
<evidence type="ECO:0000313" key="3">
    <source>
        <dbReference type="EMBL" id="MBY4797680.1"/>
    </source>
</evidence>
<sequence length="218" mass="24219">MNLFLETPEQIAARAARAGSSSGGAEALAMRIFKDPVPALKTDASAQQKRRLNVDRSTSEGSILGALMGLRLPWRQSVELHDAQAKSSQARSGFQYPSAGYEQREHGALRSQPGFGRNSMNVRREQRGFSSHERLPLYEEYRQEMAYARKRAMHTRLALIARWVIMALLLPILLAVVFLASYAVTIIASGATPDDVMMRMTQLISRLEGFVRTALGLL</sequence>
<evidence type="ECO:0000256" key="2">
    <source>
        <dbReference type="SAM" id="Phobius"/>
    </source>
</evidence>
<evidence type="ECO:0000256" key="1">
    <source>
        <dbReference type="SAM" id="MobiDB-lite"/>
    </source>
</evidence>
<gene>
    <name evidence="3" type="ORF">K6V98_04830</name>
</gene>
<accession>A0ABS7MKR3</accession>
<protein>
    <submittedName>
        <fullName evidence="3">Uncharacterized protein</fullName>
    </submittedName>
</protein>
<feature type="transmembrane region" description="Helical" evidence="2">
    <location>
        <begin position="159"/>
        <end position="188"/>
    </location>
</feature>
<dbReference type="Proteomes" id="UP000700908">
    <property type="component" value="Unassembled WGS sequence"/>
</dbReference>
<organism evidence="3 4">
    <name type="scientific">Collinsella ureilytica</name>
    <dbReference type="NCBI Taxonomy" id="2869515"/>
    <lineage>
        <taxon>Bacteria</taxon>
        <taxon>Bacillati</taxon>
        <taxon>Actinomycetota</taxon>
        <taxon>Coriobacteriia</taxon>
        <taxon>Coriobacteriales</taxon>
        <taxon>Coriobacteriaceae</taxon>
        <taxon>Collinsella</taxon>
    </lineage>
</organism>